<evidence type="ECO:0000313" key="1">
    <source>
        <dbReference type="EMBL" id="KAI6090150.1"/>
    </source>
</evidence>
<gene>
    <name evidence="1" type="ORF">F4821DRAFT_256299</name>
</gene>
<dbReference type="Proteomes" id="UP001497680">
    <property type="component" value="Unassembled WGS sequence"/>
</dbReference>
<sequence length="239" mass="27782">MSWRCRTCNRQFKTWRARDQHVDALDHDPLDFECHICYDIFPDDEERRDHEVEDHHYCVDCDRHFQNLNNIKMHLNSRTHRGQNIACPFCKNGFTTATGLAHHLEGGGCSRAPFLNRDEVYKVVRQKDPSGLISKKLIGWDGSPTYKATAMAWNGSAYECYFCHREFRQINSLDQHLSSPAHQQALYHCPNRHGCGKEFKTLASIMNHLESESCSFTRFETVQRTVNDIMSGNRLLKFG</sequence>
<comment type="caution">
    <text evidence="1">The sequence shown here is derived from an EMBL/GenBank/DDBJ whole genome shotgun (WGS) entry which is preliminary data.</text>
</comment>
<organism evidence="1 2">
    <name type="scientific">Hypoxylon rubiginosum</name>
    <dbReference type="NCBI Taxonomy" id="110542"/>
    <lineage>
        <taxon>Eukaryota</taxon>
        <taxon>Fungi</taxon>
        <taxon>Dikarya</taxon>
        <taxon>Ascomycota</taxon>
        <taxon>Pezizomycotina</taxon>
        <taxon>Sordariomycetes</taxon>
        <taxon>Xylariomycetidae</taxon>
        <taxon>Xylariales</taxon>
        <taxon>Hypoxylaceae</taxon>
        <taxon>Hypoxylon</taxon>
    </lineage>
</organism>
<name>A0ACC0DBP1_9PEZI</name>
<reference evidence="1 2" key="1">
    <citation type="journal article" date="2022" name="New Phytol.">
        <title>Ecological generalism drives hyperdiversity of secondary metabolite gene clusters in xylarialean endophytes.</title>
        <authorList>
            <person name="Franco M.E.E."/>
            <person name="Wisecaver J.H."/>
            <person name="Arnold A.E."/>
            <person name="Ju Y.M."/>
            <person name="Slot J.C."/>
            <person name="Ahrendt S."/>
            <person name="Moore L.P."/>
            <person name="Eastman K.E."/>
            <person name="Scott K."/>
            <person name="Konkel Z."/>
            <person name="Mondo S.J."/>
            <person name="Kuo A."/>
            <person name="Hayes R.D."/>
            <person name="Haridas S."/>
            <person name="Andreopoulos B."/>
            <person name="Riley R."/>
            <person name="LaButti K."/>
            <person name="Pangilinan J."/>
            <person name="Lipzen A."/>
            <person name="Amirebrahimi M."/>
            <person name="Yan J."/>
            <person name="Adam C."/>
            <person name="Keymanesh K."/>
            <person name="Ng V."/>
            <person name="Louie K."/>
            <person name="Northen T."/>
            <person name="Drula E."/>
            <person name="Henrissat B."/>
            <person name="Hsieh H.M."/>
            <person name="Youens-Clark K."/>
            <person name="Lutzoni F."/>
            <person name="Miadlikowska J."/>
            <person name="Eastwood D.C."/>
            <person name="Hamelin R.C."/>
            <person name="Grigoriev I.V."/>
            <person name="U'Ren J.M."/>
        </authorList>
    </citation>
    <scope>NUCLEOTIDE SEQUENCE [LARGE SCALE GENOMIC DNA]</scope>
    <source>
        <strain evidence="1 2">ER1909</strain>
    </source>
</reference>
<accession>A0ACC0DBP1</accession>
<keyword evidence="2" id="KW-1185">Reference proteome</keyword>
<proteinExistence type="predicted"/>
<evidence type="ECO:0000313" key="2">
    <source>
        <dbReference type="Proteomes" id="UP001497680"/>
    </source>
</evidence>
<dbReference type="EMBL" id="MU394292">
    <property type="protein sequence ID" value="KAI6090150.1"/>
    <property type="molecule type" value="Genomic_DNA"/>
</dbReference>
<protein>
    <submittedName>
        <fullName evidence="1">Uncharacterized protein</fullName>
    </submittedName>
</protein>